<dbReference type="OMA" id="APFIIKQ"/>
<organism evidence="2 3">
    <name type="scientific">Eptatretus burgeri</name>
    <name type="common">Inshore hagfish</name>
    <dbReference type="NCBI Taxonomy" id="7764"/>
    <lineage>
        <taxon>Eukaryota</taxon>
        <taxon>Metazoa</taxon>
        <taxon>Chordata</taxon>
        <taxon>Craniata</taxon>
        <taxon>Vertebrata</taxon>
        <taxon>Cyclostomata</taxon>
        <taxon>Myxini</taxon>
        <taxon>Myxiniformes</taxon>
        <taxon>Myxinidae</taxon>
        <taxon>Eptatretinae</taxon>
        <taxon>Eptatretus</taxon>
    </lineage>
</organism>
<sequence length="305" mass="33696">MNLENVKKINKLGIELLGFSTVSNESWYASSALRVVQLSLFMFFPIPASLPVASPRRSKNKKGEPCTLLVNHRRLQTCKVSKKLAVLGATGQTGQCVVQQALQHGHVVVAIVRNPQKMKISHSNLKVVKVNIFSSEELVSHLEGQDAIISCLGFSISFLSPVTGYLDSMKAIVDTMQKVGVTRLVTMTSWYTNGEASPQCPWTIRWVLLPMIKSVLLNMQEMEHFLTNDCGDINYTIVRPPGLVNGSCTDKEFRTTLNAFSVTLPDNCDIGLSGFHVSRADVARFMLNVLSTDKWDKKAVAIALI</sequence>
<evidence type="ECO:0000259" key="1">
    <source>
        <dbReference type="Pfam" id="PF13460"/>
    </source>
</evidence>
<protein>
    <recommendedName>
        <fullName evidence="1">NAD(P)-binding domain-containing protein</fullName>
    </recommendedName>
</protein>
<dbReference type="GeneTree" id="ENSGT00390000014810"/>
<dbReference type="Proteomes" id="UP000694388">
    <property type="component" value="Unplaced"/>
</dbReference>
<name>A0A8C4NN42_EPTBU</name>
<reference evidence="2" key="2">
    <citation type="submission" date="2025-09" db="UniProtKB">
        <authorList>
            <consortium name="Ensembl"/>
        </authorList>
    </citation>
    <scope>IDENTIFICATION</scope>
</reference>
<accession>A0A8C4NN42</accession>
<evidence type="ECO:0000313" key="3">
    <source>
        <dbReference type="Proteomes" id="UP000694388"/>
    </source>
</evidence>
<dbReference type="Ensembl" id="ENSEBUT00000007027.1">
    <property type="protein sequence ID" value="ENSEBUP00000006570.1"/>
    <property type="gene ID" value="ENSEBUG00000004345.1"/>
</dbReference>
<dbReference type="AlphaFoldDB" id="A0A8C4NN42"/>
<dbReference type="CDD" id="cd05244">
    <property type="entry name" value="BVR-B_like_SDR_a"/>
    <property type="match status" value="1"/>
</dbReference>
<reference evidence="2" key="1">
    <citation type="submission" date="2025-08" db="UniProtKB">
        <authorList>
            <consortium name="Ensembl"/>
        </authorList>
    </citation>
    <scope>IDENTIFICATION</scope>
</reference>
<dbReference type="Gene3D" id="3.40.50.720">
    <property type="entry name" value="NAD(P)-binding Rossmann-like Domain"/>
    <property type="match status" value="1"/>
</dbReference>
<dbReference type="GO" id="GO:0003824">
    <property type="term" value="F:catalytic activity"/>
    <property type="evidence" value="ECO:0007669"/>
    <property type="project" value="UniProtKB-ARBA"/>
</dbReference>
<dbReference type="InterPro" id="IPR036291">
    <property type="entry name" value="NAD(P)-bd_dom_sf"/>
</dbReference>
<dbReference type="Pfam" id="PF13460">
    <property type="entry name" value="NAD_binding_10"/>
    <property type="match status" value="1"/>
</dbReference>
<dbReference type="PANTHER" id="PTHR15020">
    <property type="entry name" value="FLAVIN REDUCTASE-RELATED"/>
    <property type="match status" value="1"/>
</dbReference>
<evidence type="ECO:0000313" key="2">
    <source>
        <dbReference type="Ensembl" id="ENSEBUP00000006570.1"/>
    </source>
</evidence>
<dbReference type="PANTHER" id="PTHR15020:SF50">
    <property type="entry name" value="UPF0659 PROTEIN YMR090W"/>
    <property type="match status" value="1"/>
</dbReference>
<feature type="domain" description="NAD(P)-binding" evidence="1">
    <location>
        <begin position="88"/>
        <end position="292"/>
    </location>
</feature>
<dbReference type="InterPro" id="IPR016040">
    <property type="entry name" value="NAD(P)-bd_dom"/>
</dbReference>
<proteinExistence type="predicted"/>
<dbReference type="SUPFAM" id="SSF51735">
    <property type="entry name" value="NAD(P)-binding Rossmann-fold domains"/>
    <property type="match status" value="1"/>
</dbReference>
<keyword evidence="3" id="KW-1185">Reference proteome</keyword>